<dbReference type="Pfam" id="PF07969">
    <property type="entry name" value="Amidohydro_3"/>
    <property type="match status" value="1"/>
</dbReference>
<protein>
    <submittedName>
        <fullName evidence="2">Amidohydrolase</fullName>
    </submittedName>
</protein>
<dbReference type="SUPFAM" id="SSF51338">
    <property type="entry name" value="Composite domain of metallo-dependent hydrolases"/>
    <property type="match status" value="1"/>
</dbReference>
<dbReference type="Gene3D" id="2.30.40.10">
    <property type="entry name" value="Urease, subunit C, domain 1"/>
    <property type="match status" value="1"/>
</dbReference>
<dbReference type="InterPro" id="IPR013108">
    <property type="entry name" value="Amidohydro_3"/>
</dbReference>
<dbReference type="EMBL" id="BAAADO010000001">
    <property type="protein sequence ID" value="GAA0484314.1"/>
    <property type="molecule type" value="Genomic_DNA"/>
</dbReference>
<dbReference type="InterPro" id="IPR032466">
    <property type="entry name" value="Metal_Hydrolase"/>
</dbReference>
<name>A0ABN1AVR4_9BACI</name>
<dbReference type="CDD" id="cd01300">
    <property type="entry name" value="YtcJ_like"/>
    <property type="match status" value="1"/>
</dbReference>
<organism evidence="2 3">
    <name type="scientific">Salinibacillus aidingensis</name>
    <dbReference type="NCBI Taxonomy" id="237684"/>
    <lineage>
        <taxon>Bacteria</taxon>
        <taxon>Bacillati</taxon>
        <taxon>Bacillota</taxon>
        <taxon>Bacilli</taxon>
        <taxon>Bacillales</taxon>
        <taxon>Bacillaceae</taxon>
        <taxon>Salinibacillus</taxon>
    </lineage>
</organism>
<proteinExistence type="predicted"/>
<evidence type="ECO:0000313" key="2">
    <source>
        <dbReference type="EMBL" id="GAA0484314.1"/>
    </source>
</evidence>
<dbReference type="SUPFAM" id="SSF51556">
    <property type="entry name" value="Metallo-dependent hydrolases"/>
    <property type="match status" value="1"/>
</dbReference>
<dbReference type="InterPro" id="IPR011059">
    <property type="entry name" value="Metal-dep_hydrolase_composite"/>
</dbReference>
<dbReference type="RefSeq" id="WP_343837567.1">
    <property type="nucleotide sequence ID" value="NZ_BAAADO010000001.1"/>
</dbReference>
<feature type="domain" description="Amidohydrolase 3" evidence="1">
    <location>
        <begin position="52"/>
        <end position="527"/>
    </location>
</feature>
<dbReference type="Proteomes" id="UP001500880">
    <property type="component" value="Unassembled WGS sequence"/>
</dbReference>
<dbReference type="Gene3D" id="3.10.310.70">
    <property type="match status" value="1"/>
</dbReference>
<sequence>MGKLWFGGTIYTMHDPGETVEAVFTQQGQIVDTGTREYLEKLYKNQITDKHNLKGHVMYPGFTDSHLHIIGHGERLLQLDLAYAKSPEEVLELVQRKSEELPEDQWLIGEGFNENNWSDPRIIHRYELDEICPDRPVMLTRICRHAIIANTKAMEIAGITSQTPEPDGGIIDRDQQGELTGFFKDTAQELIKSHIPEVTTGYLEKAIHAAVEDLVRHGIVGGHSEDLNYYGGFKRTYDSFARTIDGERHKFRANLLVHNGVIEEMDENHLSFNQGTDWIELGAMKIFADGAFGGRTAWLSEPYADQPDEFGVQIYSEEHMKKLMKKARKREMPVAVHAIGDHAVEMVVDMIEQFPPPEGVRDRIIHAQLVNPALIERMSALNIIIDIQPTFVASDFPWVLERIGENRLPFAYPWKSFIDAGIVCAGGSDAPIEEIDPLEGMAAAVNRVSTLNGQVYGEQQCLTPFEAVSLYTTGAAYAIGMENQQGKIGPGFKADFTVLDKDLFSIDPREIPNAKVQQTIIDETVVYERHE</sequence>
<dbReference type="Gene3D" id="3.20.20.140">
    <property type="entry name" value="Metal-dependent hydrolases"/>
    <property type="match status" value="1"/>
</dbReference>
<evidence type="ECO:0000313" key="3">
    <source>
        <dbReference type="Proteomes" id="UP001500880"/>
    </source>
</evidence>
<dbReference type="InterPro" id="IPR033932">
    <property type="entry name" value="YtcJ-like"/>
</dbReference>
<accession>A0ABN1AVR4</accession>
<dbReference type="PANTHER" id="PTHR22642">
    <property type="entry name" value="IMIDAZOLONEPROPIONASE"/>
    <property type="match status" value="1"/>
</dbReference>
<gene>
    <name evidence="2" type="ORF">GCM10008986_06940</name>
</gene>
<reference evidence="2 3" key="1">
    <citation type="journal article" date="2019" name="Int. J. Syst. Evol. Microbiol.">
        <title>The Global Catalogue of Microorganisms (GCM) 10K type strain sequencing project: providing services to taxonomists for standard genome sequencing and annotation.</title>
        <authorList>
            <consortium name="The Broad Institute Genomics Platform"/>
            <consortium name="The Broad Institute Genome Sequencing Center for Infectious Disease"/>
            <person name="Wu L."/>
            <person name="Ma J."/>
        </authorList>
    </citation>
    <scope>NUCLEOTIDE SEQUENCE [LARGE SCALE GENOMIC DNA]</scope>
    <source>
        <strain evidence="2 3">JCM 12389</strain>
    </source>
</reference>
<comment type="caution">
    <text evidence="2">The sequence shown here is derived from an EMBL/GenBank/DDBJ whole genome shotgun (WGS) entry which is preliminary data.</text>
</comment>
<keyword evidence="3" id="KW-1185">Reference proteome</keyword>
<dbReference type="PANTHER" id="PTHR22642:SF2">
    <property type="entry name" value="PROTEIN LONG AFTER FAR-RED 3"/>
    <property type="match status" value="1"/>
</dbReference>
<evidence type="ECO:0000259" key="1">
    <source>
        <dbReference type="Pfam" id="PF07969"/>
    </source>
</evidence>